<sequence>MALLNGKKYLSKANLLLKYLFLPFGLDITSSRSSKNQKCIYFLVFLLFCLCYIVKVIYRVVAFTVYIVSLSPSMREFAAAILQVVPTAMAFVTHIFFYIRRSDISSSLKSIMPLLATNERGSQKQYRCLMLEIVIIMVMHFFELTGDQISISTDKEGVEYACYYYFLLKDGCKTDRARNIARFSLQFVNVFQFVNNVFISLCYCYFSHICGLLAFNFEQIVSEIHEKTETAGIINSDEITELKKRFQRSKKLTNRLSIIFSPVILIWWIFSIFSICMGVRIILDIKLERCYRLILPAIEAVRLFFLYKNESCIHHQAKCLIECFASLMPVNGHEHVFNNFYFLLKSSDVGINVSGLFLITSSSILNVIATIITYAVVLFQTK</sequence>
<keyword evidence="1" id="KW-0472">Membrane</keyword>
<feature type="transmembrane region" description="Helical" evidence="1">
    <location>
        <begin position="356"/>
        <end position="379"/>
    </location>
</feature>
<dbReference type="HOGENOM" id="CLU_726317_0_0_1"/>
<feature type="transmembrane region" description="Helical" evidence="1">
    <location>
        <begin position="197"/>
        <end position="217"/>
    </location>
</feature>
<dbReference type="AlphaFoldDB" id="T1JKJ9"/>
<keyword evidence="1" id="KW-1133">Transmembrane helix</keyword>
<evidence type="ECO:0008006" key="4">
    <source>
        <dbReference type="Google" id="ProtNLM"/>
    </source>
</evidence>
<dbReference type="EnsemblMetazoa" id="SMAR014379-RA">
    <property type="protein sequence ID" value="SMAR014379-PA"/>
    <property type="gene ID" value="SMAR014379"/>
</dbReference>
<dbReference type="PhylomeDB" id="T1JKJ9"/>
<dbReference type="Proteomes" id="UP000014500">
    <property type="component" value="Unassembled WGS sequence"/>
</dbReference>
<evidence type="ECO:0000313" key="2">
    <source>
        <dbReference type="EnsemblMetazoa" id="SMAR014379-PA"/>
    </source>
</evidence>
<reference evidence="2" key="2">
    <citation type="submission" date="2015-02" db="UniProtKB">
        <authorList>
            <consortium name="EnsemblMetazoa"/>
        </authorList>
    </citation>
    <scope>IDENTIFICATION</scope>
</reference>
<organism evidence="2 3">
    <name type="scientific">Strigamia maritima</name>
    <name type="common">European centipede</name>
    <name type="synonym">Geophilus maritimus</name>
    <dbReference type="NCBI Taxonomy" id="126957"/>
    <lineage>
        <taxon>Eukaryota</taxon>
        <taxon>Metazoa</taxon>
        <taxon>Ecdysozoa</taxon>
        <taxon>Arthropoda</taxon>
        <taxon>Myriapoda</taxon>
        <taxon>Chilopoda</taxon>
        <taxon>Pleurostigmophora</taxon>
        <taxon>Geophilomorpha</taxon>
        <taxon>Linotaeniidae</taxon>
        <taxon>Strigamia</taxon>
    </lineage>
</organism>
<name>T1JKJ9_STRMM</name>
<dbReference type="EMBL" id="JH431793">
    <property type="status" value="NOT_ANNOTATED_CDS"/>
    <property type="molecule type" value="Genomic_DNA"/>
</dbReference>
<reference evidence="3" key="1">
    <citation type="submission" date="2011-05" db="EMBL/GenBank/DDBJ databases">
        <authorList>
            <person name="Richards S.R."/>
            <person name="Qu J."/>
            <person name="Jiang H."/>
            <person name="Jhangiani S.N."/>
            <person name="Agravi P."/>
            <person name="Goodspeed R."/>
            <person name="Gross S."/>
            <person name="Mandapat C."/>
            <person name="Jackson L."/>
            <person name="Mathew T."/>
            <person name="Pu L."/>
            <person name="Thornton R."/>
            <person name="Saada N."/>
            <person name="Wilczek-Boney K.B."/>
            <person name="Lee S."/>
            <person name="Kovar C."/>
            <person name="Wu Y."/>
            <person name="Scherer S.E."/>
            <person name="Worley K.C."/>
            <person name="Muzny D.M."/>
            <person name="Gibbs R."/>
        </authorList>
    </citation>
    <scope>NUCLEOTIDE SEQUENCE</scope>
    <source>
        <strain evidence="3">Brora</strain>
    </source>
</reference>
<evidence type="ECO:0000313" key="3">
    <source>
        <dbReference type="Proteomes" id="UP000014500"/>
    </source>
</evidence>
<feature type="transmembrane region" description="Helical" evidence="1">
    <location>
        <begin position="39"/>
        <end position="58"/>
    </location>
</feature>
<proteinExistence type="predicted"/>
<protein>
    <recommendedName>
        <fullName evidence="4">Gustatory receptor</fullName>
    </recommendedName>
</protein>
<evidence type="ECO:0000256" key="1">
    <source>
        <dbReference type="SAM" id="Phobius"/>
    </source>
</evidence>
<accession>T1JKJ9</accession>
<keyword evidence="3" id="KW-1185">Reference proteome</keyword>
<feature type="transmembrane region" description="Helical" evidence="1">
    <location>
        <begin position="258"/>
        <end position="283"/>
    </location>
</feature>
<feature type="transmembrane region" description="Helical" evidence="1">
    <location>
        <begin position="78"/>
        <end position="99"/>
    </location>
</feature>
<keyword evidence="1" id="KW-0812">Transmembrane</keyword>